<dbReference type="SUPFAM" id="SSF57997">
    <property type="entry name" value="Tropomyosin"/>
    <property type="match status" value="1"/>
</dbReference>
<keyword evidence="8" id="KW-1185">Reference proteome</keyword>
<keyword evidence="4" id="KW-0539">Nucleus</keyword>
<dbReference type="Gene3D" id="1.20.5.340">
    <property type="match status" value="1"/>
</dbReference>
<dbReference type="FunCoup" id="H3BCW3">
    <property type="interactions" value="929"/>
</dbReference>
<feature type="coiled-coil region" evidence="5">
    <location>
        <begin position="684"/>
        <end position="823"/>
    </location>
</feature>
<sequence length="1145" mass="129579">LFYKPNFNTHIPVTSVNQAVGNVHSPSTSLATSAHSYRQIVNDYGPPSLGYTQGNSSSSSSSNHVPQSKYAELLAIIEELGKEIRPTYAGSKSAMERLKRVKVKKNQPTNSYWSTTNALLSQTGDNTSLRTVRSLLTFLHCSELKSPLRSSILSTKNPKLSFLLFKFKWHHVASGGWPDPVTQSHVDDAVPNIKDGDISVLSTDDQTIQRTSLPCVNLSSVETLSTLMEEIQNSGETDPEIWRNSEGRWLQLFQLMERQYQEQILAQQEQYQSQIQIIQDEIKALVQLQKKFITAHSPLSFTKAACNSTPSAVLNEHDSRSQNLEEDFKQTDLKPPGLQQESSVDSSLMSSGYYTLSTCESTFNKLTSPDQPDDSERKERSLVHRRINNISVEDIQFGNQCNEQKETNGFVFESKPLTSWAQKPRQKKQKGKITQNTQLEEEYCAVGNTEKACLHTSTDGNWQPPSLKDIFYMKKQDNLNLADSKLISQLHLNQASPEVLTLDPTLHMKPSQQHPRFPLYHSSTSMFNPETLYTPHTGNPVSPDSILGPTSQTPSDTGSHASYVLEPHLNGSQKSPSHNISANQPPVTFSETRNDDSSHTEEEESNSPLTLSSISQSRILSRFGGLPDHSMPVSSLGDPTVLSKIRQSLKEKHARHVADLRAYYEGEISNLKQQLETASTPTESVDMKKAIQNLKERCEQLEGTAAQANRCIRDLENKNRLLQKQLNEWPERFDAVRTTTQILQQRLDEMRSSNKEKDNTISKLKSRITELEEAFENAYKWSDDKEARMKQEHKMLQDLLTEYESLGKEHERVKDTLNDTENKLFDANTQISELKRYHSPPEKDPPLGERISSKVALKKELETTITPIMKALKEYVQEFSDTEGTSPVFWSGVYGCICHSNKQANKIKVTICVNMQLSQRKKMVFLNRRQTVAFVDATSNRNSTTKCKDQQRSKRYNNSNAYRSSSLPPSNRKSSPISTPTKRETMLTPISMKSSPKRCPKENLSPGISQLLGKEENTVTRRSCSPRKKLQFVSLENTEVLVQCFSSNEKPRTSKLSTQHETELASKTRMETLAETERLFDELTLEKQQIEAALSRMPGTGGRMTLQARLDKEALEDRLEKVNRDLGSIRMTLKRFHILWTSAHL</sequence>
<dbReference type="Gene3D" id="6.10.140.1300">
    <property type="match status" value="1"/>
</dbReference>
<evidence type="ECO:0000256" key="4">
    <source>
        <dbReference type="ARBA" id="ARBA00023242"/>
    </source>
</evidence>
<keyword evidence="3" id="KW-0597">Phosphoprotein</keyword>
<feature type="region of interest" description="Disordered" evidence="6">
    <location>
        <begin position="313"/>
        <end position="344"/>
    </location>
</feature>
<dbReference type="eggNOG" id="KOG4713">
    <property type="taxonomic scope" value="Eukaryota"/>
</dbReference>
<dbReference type="GeneTree" id="ENSGT00500000044984"/>
<organism evidence="7 8">
    <name type="scientific">Latimeria chalumnae</name>
    <name type="common">Coelacanth</name>
    <dbReference type="NCBI Taxonomy" id="7897"/>
    <lineage>
        <taxon>Eukaryota</taxon>
        <taxon>Metazoa</taxon>
        <taxon>Chordata</taxon>
        <taxon>Craniata</taxon>
        <taxon>Vertebrata</taxon>
        <taxon>Euteleostomi</taxon>
        <taxon>Coelacanthiformes</taxon>
        <taxon>Coelacanthidae</taxon>
        <taxon>Latimeria</taxon>
    </lineage>
</organism>
<dbReference type="STRING" id="7897.ENSLACP00000019734"/>
<dbReference type="Proteomes" id="UP000008672">
    <property type="component" value="Unassembled WGS sequence"/>
</dbReference>
<comment type="subcellular location">
    <subcellularLocation>
        <location evidence="1">Nucleus</location>
    </subcellularLocation>
</comment>
<reference evidence="8" key="1">
    <citation type="submission" date="2011-08" db="EMBL/GenBank/DDBJ databases">
        <title>The draft genome of Latimeria chalumnae.</title>
        <authorList>
            <person name="Di Palma F."/>
            <person name="Alfoldi J."/>
            <person name="Johnson J."/>
            <person name="Berlin A."/>
            <person name="Gnerre S."/>
            <person name="Jaffe D."/>
            <person name="MacCallum I."/>
            <person name="Young S."/>
            <person name="Walker B.J."/>
            <person name="Lander E."/>
            <person name="Lindblad-Toh K."/>
        </authorList>
    </citation>
    <scope>NUCLEOTIDE SEQUENCE [LARGE SCALE GENOMIC DNA]</scope>
    <source>
        <strain evidence="8">Wild caught</strain>
    </source>
</reference>
<dbReference type="EMBL" id="AFYH01016373">
    <property type="status" value="NOT_ANNOTATED_CDS"/>
    <property type="molecule type" value="Genomic_DNA"/>
</dbReference>
<evidence type="ECO:0000256" key="6">
    <source>
        <dbReference type="SAM" id="MobiDB-lite"/>
    </source>
</evidence>
<keyword evidence="5" id="KW-0175">Coiled coil</keyword>
<dbReference type="Pfam" id="PF09806">
    <property type="entry name" value="CDK2AP"/>
    <property type="match status" value="1"/>
</dbReference>
<dbReference type="GO" id="GO:0005634">
    <property type="term" value="C:nucleus"/>
    <property type="evidence" value="ECO:0007669"/>
    <property type="project" value="UniProtKB-SubCell"/>
</dbReference>
<comment type="similarity">
    <text evidence="2">Belongs to the CDK2AP family.</text>
</comment>
<evidence type="ECO:0000256" key="2">
    <source>
        <dbReference type="ARBA" id="ARBA00008485"/>
    </source>
</evidence>
<proteinExistence type="inferred from homology"/>
<dbReference type="PANTHER" id="PTHR14926:SF1">
    <property type="entry name" value="M-PHASE PHOSPHOPROTEIN 9"/>
    <property type="match status" value="1"/>
</dbReference>
<evidence type="ECO:0000256" key="1">
    <source>
        <dbReference type="ARBA" id="ARBA00004123"/>
    </source>
</evidence>
<dbReference type="EMBL" id="AFYH01016371">
    <property type="status" value="NOT_ANNOTATED_CDS"/>
    <property type="molecule type" value="Genomic_DNA"/>
</dbReference>
<feature type="compositionally biased region" description="Low complexity" evidence="6">
    <location>
        <begin position="956"/>
        <end position="976"/>
    </location>
</feature>
<dbReference type="Bgee" id="ENSLACG00000017351">
    <property type="expression patterns" value="Expressed in pelvic fin"/>
</dbReference>
<protein>
    <submittedName>
        <fullName evidence="7">M-phase phosphoprotein 9</fullName>
    </submittedName>
</protein>
<feature type="compositionally biased region" description="Polar residues" evidence="6">
    <location>
        <begin position="570"/>
        <end position="591"/>
    </location>
</feature>
<dbReference type="EMBL" id="AFYH01016372">
    <property type="status" value="NOT_ANNOTATED_CDS"/>
    <property type="molecule type" value="Genomic_DNA"/>
</dbReference>
<gene>
    <name evidence="7" type="primary">MPHOSPH9</name>
</gene>
<evidence type="ECO:0000256" key="3">
    <source>
        <dbReference type="ARBA" id="ARBA00022553"/>
    </source>
</evidence>
<dbReference type="PANTHER" id="PTHR14926">
    <property type="entry name" value="M-PHASE PHOSPHOPROTEIN 9"/>
    <property type="match status" value="1"/>
</dbReference>
<reference evidence="7" key="2">
    <citation type="submission" date="2025-08" db="UniProtKB">
        <authorList>
            <consortium name="Ensembl"/>
        </authorList>
    </citation>
    <scope>IDENTIFICATION</scope>
</reference>
<accession>H3BCW3</accession>
<evidence type="ECO:0000313" key="8">
    <source>
        <dbReference type="Proteomes" id="UP000008672"/>
    </source>
</evidence>
<dbReference type="EMBL" id="AFYH01016374">
    <property type="status" value="NOT_ANNOTATED_CDS"/>
    <property type="molecule type" value="Genomic_DNA"/>
</dbReference>
<evidence type="ECO:0000256" key="5">
    <source>
        <dbReference type="SAM" id="Coils"/>
    </source>
</evidence>
<dbReference type="InterPro" id="IPR026636">
    <property type="entry name" value="MPHOSPH9"/>
</dbReference>
<feature type="region of interest" description="Disordered" evidence="6">
    <location>
        <begin position="528"/>
        <end position="613"/>
    </location>
</feature>
<dbReference type="InterPro" id="IPR017266">
    <property type="entry name" value="DOC_1/2"/>
</dbReference>
<dbReference type="GO" id="GO:0005814">
    <property type="term" value="C:centriole"/>
    <property type="evidence" value="ECO:0007669"/>
    <property type="project" value="TreeGrafter"/>
</dbReference>
<feature type="region of interest" description="Disordered" evidence="6">
    <location>
        <begin position="940"/>
        <end position="986"/>
    </location>
</feature>
<dbReference type="Ensembl" id="ENSLACT00000019872.1">
    <property type="protein sequence ID" value="ENSLACP00000019734.1"/>
    <property type="gene ID" value="ENSLACG00000017351.1"/>
</dbReference>
<evidence type="ECO:0000313" key="7">
    <source>
        <dbReference type="Ensembl" id="ENSLACP00000019734.1"/>
    </source>
</evidence>
<reference evidence="7" key="3">
    <citation type="submission" date="2025-09" db="UniProtKB">
        <authorList>
            <consortium name="Ensembl"/>
        </authorList>
    </citation>
    <scope>IDENTIFICATION</scope>
</reference>
<dbReference type="InParanoid" id="H3BCW3"/>
<dbReference type="AlphaFoldDB" id="H3BCW3"/>
<feature type="compositionally biased region" description="Polar residues" evidence="6">
    <location>
        <begin position="534"/>
        <end position="560"/>
    </location>
</feature>
<feature type="coiled-coil region" evidence="5">
    <location>
        <begin position="1073"/>
        <end position="1132"/>
    </location>
</feature>
<name>H3BCW3_LATCH</name>
<dbReference type="HOGENOM" id="CLU_008784_0_0_1"/>